<proteinExistence type="predicted"/>
<keyword evidence="1" id="KW-0732">Signal</keyword>
<dbReference type="InterPro" id="IPR032575">
    <property type="entry name" value="DUF4923"/>
</dbReference>
<evidence type="ECO:0000313" key="3">
    <source>
        <dbReference type="EMBL" id="HJA85459.1"/>
    </source>
</evidence>
<name>A0A9D2KVR3_9BACE</name>
<gene>
    <name evidence="3" type="ORF">H9950_04595</name>
</gene>
<comment type="caution">
    <text evidence="3">The sequence shown here is derived from an EMBL/GenBank/DDBJ whole genome shotgun (WGS) entry which is preliminary data.</text>
</comment>
<feature type="domain" description="DUF4923" evidence="2">
    <location>
        <begin position="25"/>
        <end position="197"/>
    </location>
</feature>
<reference evidence="3" key="1">
    <citation type="journal article" date="2021" name="PeerJ">
        <title>Extensive microbial diversity within the chicken gut microbiome revealed by metagenomics and culture.</title>
        <authorList>
            <person name="Gilroy R."/>
            <person name="Ravi A."/>
            <person name="Getino M."/>
            <person name="Pursley I."/>
            <person name="Horton D.L."/>
            <person name="Alikhan N.F."/>
            <person name="Baker D."/>
            <person name="Gharbi K."/>
            <person name="Hall N."/>
            <person name="Watson M."/>
            <person name="Adriaenssens E.M."/>
            <person name="Foster-Nyarko E."/>
            <person name="Jarju S."/>
            <person name="Secka A."/>
            <person name="Antonio M."/>
            <person name="Oren A."/>
            <person name="Chaudhuri R.R."/>
            <person name="La Ragione R."/>
            <person name="Hildebrand F."/>
            <person name="Pallen M.J."/>
        </authorList>
    </citation>
    <scope>NUCLEOTIDE SEQUENCE</scope>
    <source>
        <strain evidence="3">ChiHjej12B11-9795</strain>
    </source>
</reference>
<feature type="signal peptide" evidence="1">
    <location>
        <begin position="1"/>
        <end position="22"/>
    </location>
</feature>
<dbReference type="Proteomes" id="UP000823862">
    <property type="component" value="Unassembled WGS sequence"/>
</dbReference>
<protein>
    <submittedName>
        <fullName evidence="3">DUF4923 family protein</fullName>
    </submittedName>
</protein>
<evidence type="ECO:0000259" key="2">
    <source>
        <dbReference type="Pfam" id="PF16270"/>
    </source>
</evidence>
<organism evidence="3 4">
    <name type="scientific">Candidatus Bacteroides avicola</name>
    <dbReference type="NCBI Taxonomy" id="2838468"/>
    <lineage>
        <taxon>Bacteria</taxon>
        <taxon>Pseudomonadati</taxon>
        <taxon>Bacteroidota</taxon>
        <taxon>Bacteroidia</taxon>
        <taxon>Bacteroidales</taxon>
        <taxon>Bacteroidaceae</taxon>
        <taxon>Bacteroides</taxon>
    </lineage>
</organism>
<sequence>MKKFMRLSFVIMTLLCSVQIQAQSLKDILNKENLEKAVSVVTGKNTASVIGTWSFTGAALEFESDNLLQKAGGSVAATAVEKKLDGFLEKVGITAGEMSFTFEADSTFCTQIRGKELKGTFSYDAASKKVNLKFSKLLNIQTTVNCTSENMELLFPSDKILDLITFLTSKSNNSTLKSINSLADSYDGMMLGFALEKQ</sequence>
<dbReference type="EMBL" id="DWZI01000027">
    <property type="protein sequence ID" value="HJA85459.1"/>
    <property type="molecule type" value="Genomic_DNA"/>
</dbReference>
<reference evidence="3" key="2">
    <citation type="submission" date="2021-04" db="EMBL/GenBank/DDBJ databases">
        <authorList>
            <person name="Gilroy R."/>
        </authorList>
    </citation>
    <scope>NUCLEOTIDE SEQUENCE</scope>
    <source>
        <strain evidence="3">ChiHjej12B11-9795</strain>
    </source>
</reference>
<evidence type="ECO:0000313" key="4">
    <source>
        <dbReference type="Proteomes" id="UP000823862"/>
    </source>
</evidence>
<dbReference type="AlphaFoldDB" id="A0A9D2KVR3"/>
<dbReference type="Pfam" id="PF16270">
    <property type="entry name" value="DUF4923"/>
    <property type="match status" value="1"/>
</dbReference>
<feature type="chain" id="PRO_5039567557" evidence="1">
    <location>
        <begin position="23"/>
        <end position="198"/>
    </location>
</feature>
<evidence type="ECO:0000256" key="1">
    <source>
        <dbReference type="SAM" id="SignalP"/>
    </source>
</evidence>
<accession>A0A9D2KVR3</accession>